<dbReference type="InterPro" id="IPR000073">
    <property type="entry name" value="AB_hydrolase_1"/>
</dbReference>
<proteinExistence type="predicted"/>
<dbReference type="PANTHER" id="PTHR43798">
    <property type="entry name" value="MONOACYLGLYCEROL LIPASE"/>
    <property type="match status" value="1"/>
</dbReference>
<dbReference type="InterPro" id="IPR050266">
    <property type="entry name" value="AB_hydrolase_sf"/>
</dbReference>
<dbReference type="Gene3D" id="3.40.50.1820">
    <property type="entry name" value="alpha/beta hydrolase"/>
    <property type="match status" value="1"/>
</dbReference>
<evidence type="ECO:0000259" key="1">
    <source>
        <dbReference type="Pfam" id="PF00561"/>
    </source>
</evidence>
<organism evidence="2">
    <name type="scientific">uncultured microorganism</name>
    <dbReference type="NCBI Taxonomy" id="358574"/>
    <lineage>
        <taxon>unclassified sequences</taxon>
        <taxon>environmental samples</taxon>
    </lineage>
</organism>
<dbReference type="InterPro" id="IPR029058">
    <property type="entry name" value="AB_hydrolase_fold"/>
</dbReference>
<protein>
    <recommendedName>
        <fullName evidence="1">AB hydrolase-1 domain-containing protein</fullName>
    </recommendedName>
</protein>
<feature type="domain" description="AB hydrolase-1" evidence="1">
    <location>
        <begin position="40"/>
        <end position="268"/>
    </location>
</feature>
<reference evidence="2" key="1">
    <citation type="journal article" date="2010" name="Enzyme Microb. Technol.">
        <title>Direct cloning and expression of putative esterase genes from environmental DNA.</title>
        <authorList>
            <person name="Terahara T."/>
            <person name="Yamada K."/>
            <person name="Kurata S."/>
            <person name="Yokomaku T."/>
            <person name="Tsuneda S."/>
            <person name="Harayama S."/>
        </authorList>
    </citation>
    <scope>NUCLEOTIDE SEQUENCE</scope>
</reference>
<dbReference type="AlphaFoldDB" id="D0VYM9"/>
<dbReference type="Pfam" id="PF00561">
    <property type="entry name" value="Abhydrolase_1"/>
    <property type="match status" value="1"/>
</dbReference>
<dbReference type="PANTHER" id="PTHR43798:SF33">
    <property type="entry name" value="HYDROLASE, PUTATIVE (AFU_ORTHOLOGUE AFUA_2G14860)-RELATED"/>
    <property type="match status" value="1"/>
</dbReference>
<dbReference type="EMBL" id="AB504723">
    <property type="protein sequence ID" value="BAI49932.1"/>
    <property type="molecule type" value="Genomic_DNA"/>
</dbReference>
<sequence length="291" mass="31808">MVNLATMLIGLERFTSGLKRHVVQVGDHRVVYSEGGQGEPVVLLHGFGASADSWNRFAKPLTKRYRVIAPDQPGWGASTRIESASYGYPAQVERLHQFLSTLGLKRVHLVGHSMGGFIASAYAARYPDEVITLGLIAPHGMVEPEPSELFRDVAKGDNWPVATTRPEFDRLLNNVFAKRPYAPKAVLNYLADHAIRNSAKSAKIFAEMQTNNPALADRLANITAPALIIWGDQDRVLHVSCADLFRQGIKSSEVMIIPGSGHMPLVENASACSRAWLAFIDKSRQARGAAA</sequence>
<dbReference type="ESTHER" id="9zzzz-d0vym9">
    <property type="family name" value="ABHD6-Lip"/>
</dbReference>
<dbReference type="GO" id="GO:0016020">
    <property type="term" value="C:membrane"/>
    <property type="evidence" value="ECO:0007669"/>
    <property type="project" value="TreeGrafter"/>
</dbReference>
<dbReference type="PRINTS" id="PR00111">
    <property type="entry name" value="ABHYDROLASE"/>
</dbReference>
<name>D0VYM9_9ZZZZ</name>
<accession>D0VYM9</accession>
<evidence type="ECO:0000313" key="2">
    <source>
        <dbReference type="EMBL" id="BAI49932.1"/>
    </source>
</evidence>
<dbReference type="SUPFAM" id="SSF53474">
    <property type="entry name" value="alpha/beta-Hydrolases"/>
    <property type="match status" value="1"/>
</dbReference>